<dbReference type="SUPFAM" id="SSF55277">
    <property type="entry name" value="GYF domain"/>
    <property type="match status" value="1"/>
</dbReference>
<dbReference type="Pfam" id="PF02213">
    <property type="entry name" value="GYF"/>
    <property type="match status" value="1"/>
</dbReference>
<dbReference type="OrthoDB" id="48509at2759"/>
<feature type="compositionally biased region" description="Basic and acidic residues" evidence="1">
    <location>
        <begin position="228"/>
        <end position="241"/>
    </location>
</feature>
<dbReference type="PANTHER" id="PTHR14445:SF36">
    <property type="entry name" value="FI03272P-RELATED"/>
    <property type="match status" value="1"/>
</dbReference>
<dbReference type="InterPro" id="IPR003169">
    <property type="entry name" value="GYF"/>
</dbReference>
<organism evidence="3 4">
    <name type="scientific">Candidula unifasciata</name>
    <dbReference type="NCBI Taxonomy" id="100452"/>
    <lineage>
        <taxon>Eukaryota</taxon>
        <taxon>Metazoa</taxon>
        <taxon>Spiralia</taxon>
        <taxon>Lophotrochozoa</taxon>
        <taxon>Mollusca</taxon>
        <taxon>Gastropoda</taxon>
        <taxon>Heterobranchia</taxon>
        <taxon>Euthyneura</taxon>
        <taxon>Panpulmonata</taxon>
        <taxon>Eupulmonata</taxon>
        <taxon>Stylommatophora</taxon>
        <taxon>Helicina</taxon>
        <taxon>Helicoidea</taxon>
        <taxon>Geomitridae</taxon>
        <taxon>Candidula</taxon>
    </lineage>
</organism>
<dbReference type="GO" id="GO:0005829">
    <property type="term" value="C:cytosol"/>
    <property type="evidence" value="ECO:0007669"/>
    <property type="project" value="TreeGrafter"/>
</dbReference>
<dbReference type="AlphaFoldDB" id="A0A8S3ZTF8"/>
<keyword evidence="4" id="KW-1185">Reference proteome</keyword>
<dbReference type="Proteomes" id="UP000678393">
    <property type="component" value="Unassembled WGS sequence"/>
</dbReference>
<comment type="caution">
    <text evidence="3">The sequence shown here is derived from an EMBL/GenBank/DDBJ whole genome shotgun (WGS) entry which is preliminary data.</text>
</comment>
<feature type="compositionally biased region" description="Basic and acidic residues" evidence="1">
    <location>
        <begin position="162"/>
        <end position="188"/>
    </location>
</feature>
<protein>
    <recommendedName>
        <fullName evidence="2">GYF domain-containing protein</fullName>
    </recommendedName>
</protein>
<feature type="region of interest" description="Disordered" evidence="1">
    <location>
        <begin position="162"/>
        <end position="426"/>
    </location>
</feature>
<dbReference type="InterPro" id="IPR035445">
    <property type="entry name" value="GYF-like_dom_sf"/>
</dbReference>
<reference evidence="3" key="1">
    <citation type="submission" date="2021-04" db="EMBL/GenBank/DDBJ databases">
        <authorList>
            <consortium name="Molecular Ecology Group"/>
        </authorList>
    </citation>
    <scope>NUCLEOTIDE SEQUENCE</scope>
</reference>
<dbReference type="SMART" id="SM00444">
    <property type="entry name" value="GYF"/>
    <property type="match status" value="1"/>
</dbReference>
<dbReference type="PANTHER" id="PTHR14445">
    <property type="entry name" value="GRB10 INTERACTING GYF PROTEIN"/>
    <property type="match status" value="1"/>
</dbReference>
<sequence length="812" mass="90667">MALKFGPQWLRDLSDGGANGSQPGTPTMSVKFKLTEYRYGREEMLSLFQENSPPPDQVRKHLSIFSTEIQKPVTMSPLTEDEQRLVSQGFNSTVVLRAVGRSSGPPLRASRGGGTADRSRGRGRGRGEGYNLRSENGDVGYSRQTQDGWEHVGRKFERSYSRGYDESGTAKREFSRSASDNWRDKRHDDEDEEEGGVPWRNTREANTRWGPPTRSNWREPQRDLLGFEGDRRPLPPRRGFDQEAPLPRRASESYDNEGEVPEWVEDDVGDDPGTFDSSGAFVSTKEVSFPFKTGNHHPSQVSDHLTTSEAHTINTGERVSLTQSSKPPYIPPNARNGTGDVDSRSHDQSKAQLASNKGQPDSVSVLPVSSKTGSSNKGDGDTGFSFPSKKGEEANGNSSPSEHYTDTSTPASLQPSSAVPKLEQVTRPRLTNPEFLHMEKSLQNLVASMAAVSLEGRQLDVSQGALPLTHEHSSKWFYKDPQGEIQGPFTNEEMSQWFSAGFFTMSLLIKRGCDDAFKQLGELIKRYGRVPFLPGPPLPPLITSISPEPVVIPTSPLTLPSFVSSTPAAPLVGPGLPSVPDPLILQHMLLQQEYLKQTFLMRQMQIQTLHQMQEQDSFKSLSPEQQQHLSMQMMAQTNPVFMQHFQQLQQQQQLVLQQQQEQQKVASPGVTVEVPAGIFSQPPSSINSTVTAASLTTNNNTAMTEKPAEESSAWASLQQYLIPAAQQVAPPASLWDIDAANGTLTPAYLAQLEKAKREKKEEKLKEEERLRQEELEKKQEEIRRQQEELERQKAQMRRELEELERQKQIELL</sequence>
<dbReference type="PROSITE" id="PS50829">
    <property type="entry name" value="GYF"/>
    <property type="match status" value="1"/>
</dbReference>
<dbReference type="EMBL" id="CAJHNH020005657">
    <property type="protein sequence ID" value="CAG5132807.1"/>
    <property type="molecule type" value="Genomic_DNA"/>
</dbReference>
<evidence type="ECO:0000256" key="1">
    <source>
        <dbReference type="SAM" id="MobiDB-lite"/>
    </source>
</evidence>
<evidence type="ECO:0000259" key="2">
    <source>
        <dbReference type="PROSITE" id="PS50829"/>
    </source>
</evidence>
<feature type="region of interest" description="Disordered" evidence="1">
    <location>
        <begin position="101"/>
        <end position="146"/>
    </location>
</feature>
<feature type="compositionally biased region" description="Polar residues" evidence="1">
    <location>
        <begin position="350"/>
        <end position="377"/>
    </location>
</feature>
<name>A0A8S3ZTF8_9EUPU</name>
<gene>
    <name evidence="3" type="ORF">CUNI_LOCUS18365</name>
</gene>
<dbReference type="InterPro" id="IPR051640">
    <property type="entry name" value="GRB10-interact_GYF"/>
</dbReference>
<feature type="compositionally biased region" description="Polar residues" evidence="1">
    <location>
        <begin position="296"/>
        <end position="326"/>
    </location>
</feature>
<evidence type="ECO:0000313" key="4">
    <source>
        <dbReference type="Proteomes" id="UP000678393"/>
    </source>
</evidence>
<dbReference type="CDD" id="cd00072">
    <property type="entry name" value="GYF"/>
    <property type="match status" value="1"/>
</dbReference>
<accession>A0A8S3ZTF8</accession>
<proteinExistence type="predicted"/>
<feature type="compositionally biased region" description="Polar residues" evidence="1">
    <location>
        <begin position="395"/>
        <end position="417"/>
    </location>
</feature>
<evidence type="ECO:0000313" key="3">
    <source>
        <dbReference type="EMBL" id="CAG5132807.1"/>
    </source>
</evidence>
<feature type="region of interest" description="Disordered" evidence="1">
    <location>
        <begin position="757"/>
        <end position="793"/>
    </location>
</feature>
<feature type="non-terminal residue" evidence="3">
    <location>
        <position position="812"/>
    </location>
</feature>
<feature type="domain" description="GYF" evidence="2">
    <location>
        <begin position="473"/>
        <end position="521"/>
    </location>
</feature>
<feature type="compositionally biased region" description="Acidic residues" evidence="1">
    <location>
        <begin position="254"/>
        <end position="270"/>
    </location>
</feature>
<dbReference type="Gene3D" id="3.30.1490.40">
    <property type="match status" value="1"/>
</dbReference>